<organism evidence="3">
    <name type="scientific">Caenorhabditis brenneri</name>
    <name type="common">Nematode worm</name>
    <dbReference type="NCBI Taxonomy" id="135651"/>
    <lineage>
        <taxon>Eukaryota</taxon>
        <taxon>Metazoa</taxon>
        <taxon>Ecdysozoa</taxon>
        <taxon>Nematoda</taxon>
        <taxon>Chromadorea</taxon>
        <taxon>Rhabditida</taxon>
        <taxon>Rhabditina</taxon>
        <taxon>Rhabditomorpha</taxon>
        <taxon>Rhabditoidea</taxon>
        <taxon>Rhabditidae</taxon>
        <taxon>Peloderinae</taxon>
        <taxon>Caenorhabditis</taxon>
    </lineage>
</organism>
<evidence type="ECO:0000313" key="3">
    <source>
        <dbReference type="Proteomes" id="UP000008068"/>
    </source>
</evidence>
<sequence>MNFPIFILASLILGVLSYENIFRFQGTVFCKSEQTWCVRINVIEVDTLIDDSIASEYFCSNEQTRTYDIQGIDENDGILDVSLSEISGISLSKN</sequence>
<dbReference type="FunCoup" id="G0MGU7">
    <property type="interactions" value="1064"/>
</dbReference>
<evidence type="ECO:0000256" key="1">
    <source>
        <dbReference type="SAM" id="SignalP"/>
    </source>
</evidence>
<dbReference type="InParanoid" id="G0MGU7"/>
<keyword evidence="1" id="KW-0732">Signal</keyword>
<feature type="signal peptide" evidence="1">
    <location>
        <begin position="1"/>
        <end position="17"/>
    </location>
</feature>
<proteinExistence type="predicted"/>
<gene>
    <name evidence="2" type="ORF">CAEBREN_00150</name>
</gene>
<protein>
    <submittedName>
        <fullName evidence="2">Uncharacterized protein</fullName>
    </submittedName>
</protein>
<dbReference type="eggNOG" id="ENOG502THSU">
    <property type="taxonomic scope" value="Eukaryota"/>
</dbReference>
<evidence type="ECO:0000313" key="2">
    <source>
        <dbReference type="EMBL" id="EGT58035.1"/>
    </source>
</evidence>
<keyword evidence="3" id="KW-1185">Reference proteome</keyword>
<dbReference type="OrthoDB" id="5791379at2759"/>
<dbReference type="HOGENOM" id="CLU_2388167_0_0_1"/>
<name>G0MGU7_CAEBE</name>
<dbReference type="AlphaFoldDB" id="G0MGU7"/>
<dbReference type="EMBL" id="GL379794">
    <property type="protein sequence ID" value="EGT58035.1"/>
    <property type="molecule type" value="Genomic_DNA"/>
</dbReference>
<accession>G0MGU7</accession>
<dbReference type="Proteomes" id="UP000008068">
    <property type="component" value="Unassembled WGS sequence"/>
</dbReference>
<reference evidence="3" key="1">
    <citation type="submission" date="2011-07" db="EMBL/GenBank/DDBJ databases">
        <authorList>
            <consortium name="Caenorhabditis brenneri Sequencing and Analysis Consortium"/>
            <person name="Wilson R.K."/>
        </authorList>
    </citation>
    <scope>NUCLEOTIDE SEQUENCE [LARGE SCALE GENOMIC DNA]</scope>
    <source>
        <strain evidence="3">PB2801</strain>
    </source>
</reference>
<feature type="chain" id="PRO_5003403476" evidence="1">
    <location>
        <begin position="18"/>
        <end position="94"/>
    </location>
</feature>